<dbReference type="RefSeq" id="WP_090476250.1">
    <property type="nucleotide sequence ID" value="NZ_FOWZ01000001.1"/>
</dbReference>
<reference evidence="3" key="1">
    <citation type="submission" date="2016-10" db="EMBL/GenBank/DDBJ databases">
        <authorList>
            <person name="Varghese N."/>
            <person name="Submissions S."/>
        </authorList>
    </citation>
    <scope>NUCLEOTIDE SEQUENCE [LARGE SCALE GENOMIC DNA]</scope>
    <source>
        <strain evidence="3">CGMCC 1.7715</strain>
    </source>
</reference>
<dbReference type="Proteomes" id="UP000199331">
    <property type="component" value="Unassembled WGS sequence"/>
</dbReference>
<sequence>MSDALDPRIGRLLSQSYGLWQRLTYADLADRGFPEVRPSHSPVFRHIDEGGTRIVDLAERAGITKQSMTYLVRQLEDKGLAEIREDPADGRARLVALTDRGQAASQALVESSLALETRFASELGNAKLESLRTVLAELQGWNFGEED</sequence>
<keyword evidence="2" id="KW-0238">DNA-binding</keyword>
<dbReference type="InterPro" id="IPR000835">
    <property type="entry name" value="HTH_MarR-typ"/>
</dbReference>
<organism evidence="2 3">
    <name type="scientific">Qipengyuania nanhaisediminis</name>
    <dbReference type="NCBI Taxonomy" id="604088"/>
    <lineage>
        <taxon>Bacteria</taxon>
        <taxon>Pseudomonadati</taxon>
        <taxon>Pseudomonadota</taxon>
        <taxon>Alphaproteobacteria</taxon>
        <taxon>Sphingomonadales</taxon>
        <taxon>Erythrobacteraceae</taxon>
        <taxon>Qipengyuania</taxon>
    </lineage>
</organism>
<dbReference type="GO" id="GO:0003677">
    <property type="term" value="F:DNA binding"/>
    <property type="evidence" value="ECO:0007669"/>
    <property type="project" value="UniProtKB-KW"/>
</dbReference>
<dbReference type="PANTHER" id="PTHR33164:SF99">
    <property type="entry name" value="MARR FAMILY REGULATORY PROTEIN"/>
    <property type="match status" value="1"/>
</dbReference>
<dbReference type="PROSITE" id="PS50995">
    <property type="entry name" value="HTH_MARR_2"/>
    <property type="match status" value="1"/>
</dbReference>
<dbReference type="SMART" id="SM00347">
    <property type="entry name" value="HTH_MARR"/>
    <property type="match status" value="1"/>
</dbReference>
<feature type="domain" description="HTH marR-type" evidence="1">
    <location>
        <begin position="1"/>
        <end position="140"/>
    </location>
</feature>
<dbReference type="PANTHER" id="PTHR33164">
    <property type="entry name" value="TRANSCRIPTIONAL REGULATOR, MARR FAMILY"/>
    <property type="match status" value="1"/>
</dbReference>
<dbReference type="Gene3D" id="1.10.10.10">
    <property type="entry name" value="Winged helix-like DNA-binding domain superfamily/Winged helix DNA-binding domain"/>
    <property type="match status" value="1"/>
</dbReference>
<dbReference type="InterPro" id="IPR039422">
    <property type="entry name" value="MarR/SlyA-like"/>
</dbReference>
<dbReference type="GO" id="GO:0006950">
    <property type="term" value="P:response to stress"/>
    <property type="evidence" value="ECO:0007669"/>
    <property type="project" value="TreeGrafter"/>
</dbReference>
<dbReference type="Pfam" id="PF12802">
    <property type="entry name" value="MarR_2"/>
    <property type="match status" value="1"/>
</dbReference>
<evidence type="ECO:0000313" key="2">
    <source>
        <dbReference type="EMBL" id="SFO82168.1"/>
    </source>
</evidence>
<dbReference type="SUPFAM" id="SSF46785">
    <property type="entry name" value="Winged helix' DNA-binding domain"/>
    <property type="match status" value="1"/>
</dbReference>
<gene>
    <name evidence="2" type="ORF">SAMN04488060_0055</name>
</gene>
<dbReference type="EMBL" id="FOWZ01000001">
    <property type="protein sequence ID" value="SFO82168.1"/>
    <property type="molecule type" value="Genomic_DNA"/>
</dbReference>
<accession>A0A1I5KB21</accession>
<dbReference type="OrthoDB" id="1431064at2"/>
<evidence type="ECO:0000313" key="3">
    <source>
        <dbReference type="Proteomes" id="UP000199331"/>
    </source>
</evidence>
<evidence type="ECO:0000259" key="1">
    <source>
        <dbReference type="PROSITE" id="PS50995"/>
    </source>
</evidence>
<keyword evidence="3" id="KW-1185">Reference proteome</keyword>
<protein>
    <submittedName>
        <fullName evidence="2">DNA-binding transcriptional regulator, MarR family</fullName>
    </submittedName>
</protein>
<proteinExistence type="predicted"/>
<dbReference type="AlphaFoldDB" id="A0A1I5KB21"/>
<name>A0A1I5KB21_9SPHN</name>
<dbReference type="InterPro" id="IPR036390">
    <property type="entry name" value="WH_DNA-bd_sf"/>
</dbReference>
<dbReference type="InterPro" id="IPR036388">
    <property type="entry name" value="WH-like_DNA-bd_sf"/>
</dbReference>
<dbReference type="GO" id="GO:0003700">
    <property type="term" value="F:DNA-binding transcription factor activity"/>
    <property type="evidence" value="ECO:0007669"/>
    <property type="project" value="InterPro"/>
</dbReference>
<dbReference type="STRING" id="604088.SAMN04488060_0055"/>